<feature type="domain" description="Ketosynthase family 3 (KS3)" evidence="5">
    <location>
        <begin position="1"/>
        <end position="398"/>
    </location>
</feature>
<evidence type="ECO:0000256" key="3">
    <source>
        <dbReference type="ARBA" id="ARBA00023315"/>
    </source>
</evidence>
<evidence type="ECO:0000256" key="2">
    <source>
        <dbReference type="ARBA" id="ARBA00022679"/>
    </source>
</evidence>
<evidence type="ECO:0000313" key="7">
    <source>
        <dbReference type="Proteomes" id="UP000037020"/>
    </source>
</evidence>
<dbReference type="PROSITE" id="PS52004">
    <property type="entry name" value="KS3_2"/>
    <property type="match status" value="1"/>
</dbReference>
<evidence type="ECO:0000313" key="6">
    <source>
        <dbReference type="EMBL" id="KOG91822.1"/>
    </source>
</evidence>
<dbReference type="CDD" id="cd00834">
    <property type="entry name" value="KAS_I_II"/>
    <property type="match status" value="1"/>
</dbReference>
<dbReference type="SMART" id="SM00825">
    <property type="entry name" value="PKS_KS"/>
    <property type="match status" value="1"/>
</dbReference>
<evidence type="ECO:0000256" key="1">
    <source>
        <dbReference type="ARBA" id="ARBA00008467"/>
    </source>
</evidence>
<dbReference type="Gene3D" id="3.40.47.10">
    <property type="match status" value="1"/>
</dbReference>
<proteinExistence type="inferred from homology"/>
<protein>
    <submittedName>
        <fullName evidence="6">3-oxoacyl-ACP synthase</fullName>
        <ecNumber evidence="6">2.3.1.179</ecNumber>
    </submittedName>
</protein>
<dbReference type="InterPro" id="IPR018201">
    <property type="entry name" value="Ketoacyl_synth_AS"/>
</dbReference>
<gene>
    <name evidence="6" type="ORF">ADK38_01070</name>
</gene>
<dbReference type="PANTHER" id="PTHR11712:SF336">
    <property type="entry name" value="3-OXOACYL-[ACYL-CARRIER-PROTEIN] SYNTHASE, MITOCHONDRIAL"/>
    <property type="match status" value="1"/>
</dbReference>
<keyword evidence="7" id="KW-1185">Reference proteome</keyword>
<organism evidence="6 7">
    <name type="scientific">Streptomyces varsoviensis</name>
    <dbReference type="NCBI Taxonomy" id="67373"/>
    <lineage>
        <taxon>Bacteria</taxon>
        <taxon>Bacillati</taxon>
        <taxon>Actinomycetota</taxon>
        <taxon>Actinomycetes</taxon>
        <taxon>Kitasatosporales</taxon>
        <taxon>Streptomycetaceae</taxon>
        <taxon>Streptomyces</taxon>
    </lineage>
</organism>
<dbReference type="Pfam" id="PF02801">
    <property type="entry name" value="Ketoacyl-synt_C"/>
    <property type="match status" value="1"/>
</dbReference>
<dbReference type="InterPro" id="IPR016039">
    <property type="entry name" value="Thiolase-like"/>
</dbReference>
<dbReference type="EMBL" id="LGUT01000078">
    <property type="protein sequence ID" value="KOG91822.1"/>
    <property type="molecule type" value="Genomic_DNA"/>
</dbReference>
<evidence type="ECO:0000259" key="5">
    <source>
        <dbReference type="PROSITE" id="PS52004"/>
    </source>
</evidence>
<keyword evidence="3 6" id="KW-0012">Acyltransferase</keyword>
<dbReference type="SUPFAM" id="SSF53901">
    <property type="entry name" value="Thiolase-like"/>
    <property type="match status" value="2"/>
</dbReference>
<comment type="similarity">
    <text evidence="1 4">Belongs to the thiolase-like superfamily. Beta-ketoacyl-ACP synthases family.</text>
</comment>
<dbReference type="GO" id="GO:0004315">
    <property type="term" value="F:3-oxoacyl-[acyl-carrier-protein] synthase activity"/>
    <property type="evidence" value="ECO:0007669"/>
    <property type="project" value="UniProtKB-EC"/>
</dbReference>
<dbReference type="Proteomes" id="UP000037020">
    <property type="component" value="Unassembled WGS sequence"/>
</dbReference>
<sequence>MVVTGLGATTPLGGDTASTWAAMLAGESGIRAIEEEWAAELPVRIAGRLAAEPAEALDRVQARRMDRCEQIALVAAREAWADAGTPGVDPERLAVVMGTGTGGALTLLGQDDILETRGVRRVSPHTVPMLMANGPAAWVSIDLGARGGAHTPVSACASGAEAIAMGLDLIRLGRADVVGAGGAEACVHPLPLAGFAQAKAHSTRNDEPGRASRPFDADRDGFVIGEGGAVVVLERAGFAAARGARPYAALAGAGVTSDAHHITAAHPDGQVRAMRRAVAQAGLSPRDIDHVQAHATSTPMGDLVEAGSIAEAVGDRPAVTAVKSMTGHLFGAAGALGALAAVLAVRDGVIPATRNLDALDPAVGLDIVAGEPRRGRVAAALANSFGFGGHNASLVFTAT</sequence>
<dbReference type="NCBIfam" id="NF005589">
    <property type="entry name" value="PRK07314.1"/>
    <property type="match status" value="1"/>
</dbReference>
<evidence type="ECO:0000256" key="4">
    <source>
        <dbReference type="RuleBase" id="RU003694"/>
    </source>
</evidence>
<dbReference type="Pfam" id="PF00109">
    <property type="entry name" value="ketoacyl-synt"/>
    <property type="match status" value="1"/>
</dbReference>
<dbReference type="InterPro" id="IPR000794">
    <property type="entry name" value="Beta-ketoacyl_synthase"/>
</dbReference>
<dbReference type="PANTHER" id="PTHR11712">
    <property type="entry name" value="POLYKETIDE SYNTHASE-RELATED"/>
    <property type="match status" value="1"/>
</dbReference>
<dbReference type="InterPro" id="IPR014031">
    <property type="entry name" value="Ketoacyl_synth_C"/>
</dbReference>
<accession>A0ABR5JEQ6</accession>
<dbReference type="InterPro" id="IPR020841">
    <property type="entry name" value="PKS_Beta-ketoAc_synthase_dom"/>
</dbReference>
<dbReference type="InterPro" id="IPR014030">
    <property type="entry name" value="Ketoacyl_synth_N"/>
</dbReference>
<reference evidence="6 7" key="1">
    <citation type="submission" date="2015-07" db="EMBL/GenBank/DDBJ databases">
        <authorList>
            <person name="Ju K.-S."/>
            <person name="Doroghazi J.R."/>
            <person name="Metcalf W.W."/>
        </authorList>
    </citation>
    <scope>NUCLEOTIDE SEQUENCE [LARGE SCALE GENOMIC DNA]</scope>
    <source>
        <strain evidence="6 7">NRRL B-3589</strain>
    </source>
</reference>
<dbReference type="EC" id="2.3.1.179" evidence="6"/>
<keyword evidence="2 4" id="KW-0808">Transferase</keyword>
<dbReference type="PROSITE" id="PS00606">
    <property type="entry name" value="KS3_1"/>
    <property type="match status" value="1"/>
</dbReference>
<name>A0ABR5JEQ6_9ACTN</name>
<comment type="caution">
    <text evidence="6">The sequence shown here is derived from an EMBL/GenBank/DDBJ whole genome shotgun (WGS) entry which is preliminary data.</text>
</comment>